<evidence type="ECO:0000313" key="2">
    <source>
        <dbReference type="Proteomes" id="UP000053675"/>
    </source>
</evidence>
<gene>
    <name evidence="1" type="ORF">EL18_00572</name>
</gene>
<reference evidence="1 2" key="1">
    <citation type="submission" date="2014-05" db="EMBL/GenBank/DDBJ databases">
        <title>Draft Genome Sequence of Nitratireductor basaltis Strain UMTGB225, A Marine Bacterium Isolated from Green Barrel Tunicate.</title>
        <authorList>
            <person name="Gan H.Y."/>
        </authorList>
    </citation>
    <scope>NUCLEOTIDE SEQUENCE [LARGE SCALE GENOMIC DNA]</scope>
    <source>
        <strain evidence="1 2">UMTGB225</strain>
    </source>
</reference>
<accession>A0A084U9C0</accession>
<dbReference type="RefSeq" id="WP_036479590.1">
    <property type="nucleotide sequence ID" value="NZ_JMQM01000001.1"/>
</dbReference>
<comment type="caution">
    <text evidence="1">The sequence shown here is derived from an EMBL/GenBank/DDBJ whole genome shotgun (WGS) entry which is preliminary data.</text>
</comment>
<dbReference type="EMBL" id="JMQM01000001">
    <property type="protein sequence ID" value="KFB09556.1"/>
    <property type="molecule type" value="Genomic_DNA"/>
</dbReference>
<dbReference type="AlphaFoldDB" id="A0A084U9C0"/>
<dbReference type="Proteomes" id="UP000053675">
    <property type="component" value="Unassembled WGS sequence"/>
</dbReference>
<name>A0A084U9C0_9HYPH</name>
<proteinExistence type="predicted"/>
<dbReference type="PATRIC" id="fig|472175.3.peg.592"/>
<dbReference type="OrthoDB" id="7270696at2"/>
<evidence type="ECO:0000313" key="1">
    <source>
        <dbReference type="EMBL" id="KFB09556.1"/>
    </source>
</evidence>
<organism evidence="1 2">
    <name type="scientific">Nitratireductor basaltis</name>
    <dbReference type="NCBI Taxonomy" id="472175"/>
    <lineage>
        <taxon>Bacteria</taxon>
        <taxon>Pseudomonadati</taxon>
        <taxon>Pseudomonadota</taxon>
        <taxon>Alphaproteobacteria</taxon>
        <taxon>Hyphomicrobiales</taxon>
        <taxon>Phyllobacteriaceae</taxon>
        <taxon>Nitratireductor</taxon>
    </lineage>
</organism>
<sequence length="100" mass="11233">MSGNKPPQSVADAANKGLELRRTFNRGGTSVGVARARDLKNRRNLSDDTVKRMKSYFARHKVDKRAKNWGDEDNPSAGYIAWLLWGGDEGRDWVDGLQID</sequence>
<dbReference type="STRING" id="472175.EL18_00572"/>
<dbReference type="eggNOG" id="ENOG5032X4I">
    <property type="taxonomic scope" value="Bacteria"/>
</dbReference>
<protein>
    <submittedName>
        <fullName evidence="1">Uncharacterized protein</fullName>
    </submittedName>
</protein>
<keyword evidence="2" id="KW-1185">Reference proteome</keyword>